<evidence type="ECO:0000313" key="2">
    <source>
        <dbReference type="Proteomes" id="UP000054538"/>
    </source>
</evidence>
<dbReference type="InterPro" id="IPR040521">
    <property type="entry name" value="KDZ"/>
</dbReference>
<reference evidence="2" key="2">
    <citation type="submission" date="2015-01" db="EMBL/GenBank/DDBJ databases">
        <title>Evolutionary Origins and Diversification of the Mycorrhizal Mutualists.</title>
        <authorList>
            <consortium name="DOE Joint Genome Institute"/>
            <consortium name="Mycorrhizal Genomics Consortium"/>
            <person name="Kohler A."/>
            <person name="Kuo A."/>
            <person name="Nagy L.G."/>
            <person name="Floudas D."/>
            <person name="Copeland A."/>
            <person name="Barry K.W."/>
            <person name="Cichocki N."/>
            <person name="Veneault-Fourrey C."/>
            <person name="LaButti K."/>
            <person name="Lindquist E.A."/>
            <person name="Lipzen A."/>
            <person name="Lundell T."/>
            <person name="Morin E."/>
            <person name="Murat C."/>
            <person name="Riley R."/>
            <person name="Ohm R."/>
            <person name="Sun H."/>
            <person name="Tunlid A."/>
            <person name="Henrissat B."/>
            <person name="Grigoriev I.V."/>
            <person name="Hibbett D.S."/>
            <person name="Martin F."/>
        </authorList>
    </citation>
    <scope>NUCLEOTIDE SEQUENCE [LARGE SCALE GENOMIC DNA]</scope>
    <source>
        <strain evidence="2">Ve08.2h10</strain>
    </source>
</reference>
<protein>
    <submittedName>
        <fullName evidence="1">Uncharacterized protein</fullName>
    </submittedName>
</protein>
<accession>A0A0D0DAB7</accession>
<dbReference type="EMBL" id="KN829116">
    <property type="protein sequence ID" value="KIK74155.1"/>
    <property type="molecule type" value="Genomic_DNA"/>
</dbReference>
<dbReference type="Pfam" id="PF18758">
    <property type="entry name" value="KDZ"/>
    <property type="match status" value="1"/>
</dbReference>
<evidence type="ECO:0000313" key="1">
    <source>
        <dbReference type="EMBL" id="KIK74155.1"/>
    </source>
</evidence>
<proteinExistence type="predicted"/>
<keyword evidence="2" id="KW-1185">Reference proteome</keyword>
<dbReference type="OrthoDB" id="3192989at2759"/>
<gene>
    <name evidence="1" type="ORF">PAXRUDRAFT_20157</name>
</gene>
<organism evidence="1 2">
    <name type="scientific">Paxillus rubicundulus Ve08.2h10</name>
    <dbReference type="NCBI Taxonomy" id="930991"/>
    <lineage>
        <taxon>Eukaryota</taxon>
        <taxon>Fungi</taxon>
        <taxon>Dikarya</taxon>
        <taxon>Basidiomycota</taxon>
        <taxon>Agaricomycotina</taxon>
        <taxon>Agaricomycetes</taxon>
        <taxon>Agaricomycetidae</taxon>
        <taxon>Boletales</taxon>
        <taxon>Paxilineae</taxon>
        <taxon>Paxillaceae</taxon>
        <taxon>Paxillus</taxon>
    </lineage>
</organism>
<dbReference type="HOGENOM" id="CLU_003703_3_0_1"/>
<reference evidence="1 2" key="1">
    <citation type="submission" date="2014-04" db="EMBL/GenBank/DDBJ databases">
        <authorList>
            <consortium name="DOE Joint Genome Institute"/>
            <person name="Kuo A."/>
            <person name="Kohler A."/>
            <person name="Jargeat P."/>
            <person name="Nagy L.G."/>
            <person name="Floudas D."/>
            <person name="Copeland A."/>
            <person name="Barry K.W."/>
            <person name="Cichocki N."/>
            <person name="Veneault-Fourrey C."/>
            <person name="LaButti K."/>
            <person name="Lindquist E.A."/>
            <person name="Lipzen A."/>
            <person name="Lundell T."/>
            <person name="Morin E."/>
            <person name="Murat C."/>
            <person name="Sun H."/>
            <person name="Tunlid A."/>
            <person name="Henrissat B."/>
            <person name="Grigoriev I.V."/>
            <person name="Hibbett D.S."/>
            <person name="Martin F."/>
            <person name="Nordberg H.P."/>
            <person name="Cantor M.N."/>
            <person name="Hua S.X."/>
        </authorList>
    </citation>
    <scope>NUCLEOTIDE SEQUENCE [LARGE SCALE GENOMIC DNA]</scope>
    <source>
        <strain evidence="1 2">Ve08.2h10</strain>
    </source>
</reference>
<dbReference type="InParanoid" id="A0A0D0DAB7"/>
<sequence>MDGNFSAEHMKLKNDDDFDLTGRSSYFTALSCYRAHLQIADDKQPKSTCHEHKAVNQVHATQKHLAATGIGAITCARHGYFVPDTVVDFQKGEWQVNMDYVLFQALSKLEGMPRATVIYDIACQFSVHFGAWVLKSNYLKFSNSIQIIWGIGLFHIHGHQDVCLFRYSPDLIPGISKVDGKVLETLWSQLNEISLSRKYIQAIQALEIAEEGYRNLTENADQSLITQWIAQAEEAQTQRFADVTAMDIFDVQLQHAPTRVEMQLQLAEDPAQPSLARGVASWLSLGLKIEELQLRISGLVKQGGANPTVTERLDIDRQKTRLDNMIDDFSRKANQYLAEDILVGQGHADSDWHDVELGDEEILPLPSNIGANQCRDHGVGHLVDDELCLQQGQANDALHNIRIDLGHWSFLYHTTVRQAKHSQQKKLRAWDAVHQVNTALNVHTVIYHQCRKVMITLSGTPVLLQ</sequence>
<dbReference type="Proteomes" id="UP000054538">
    <property type="component" value="Unassembled WGS sequence"/>
</dbReference>
<name>A0A0D0DAB7_9AGAM</name>
<dbReference type="AlphaFoldDB" id="A0A0D0DAB7"/>